<dbReference type="SUPFAM" id="SSF53474">
    <property type="entry name" value="alpha/beta-Hydrolases"/>
    <property type="match status" value="1"/>
</dbReference>
<keyword evidence="7" id="KW-1185">Reference proteome</keyword>
<dbReference type="RefSeq" id="WP_147129334.1">
    <property type="nucleotide sequence ID" value="NZ_BJXA01000007.1"/>
</dbReference>
<keyword evidence="6" id="KW-0645">Protease</keyword>
<evidence type="ECO:0000256" key="2">
    <source>
        <dbReference type="ARBA" id="ARBA00022729"/>
    </source>
</evidence>
<dbReference type="PANTHER" id="PTHR43248:SF29">
    <property type="entry name" value="TRIPEPTIDYL AMINOPEPTIDASE"/>
    <property type="match status" value="1"/>
</dbReference>
<dbReference type="PANTHER" id="PTHR43248">
    <property type="entry name" value="2-SUCCINYL-6-HYDROXY-2,4-CYCLOHEXADIENE-1-CARBOXYLATE SYNTHASE"/>
    <property type="match status" value="1"/>
</dbReference>
<feature type="chain" id="PRO_5039730743" evidence="4">
    <location>
        <begin position="34"/>
        <end position="511"/>
    </location>
</feature>
<organism evidence="6 7">
    <name type="scientific">Nocardia ninae NBRC 108245</name>
    <dbReference type="NCBI Taxonomy" id="1210091"/>
    <lineage>
        <taxon>Bacteria</taxon>
        <taxon>Bacillati</taxon>
        <taxon>Actinomycetota</taxon>
        <taxon>Actinomycetes</taxon>
        <taxon>Mycobacteriales</taxon>
        <taxon>Nocardiaceae</taxon>
        <taxon>Nocardia</taxon>
    </lineage>
</organism>
<dbReference type="EMBL" id="BJXA01000007">
    <property type="protein sequence ID" value="GEM37142.1"/>
    <property type="molecule type" value="Genomic_DNA"/>
</dbReference>
<proteinExistence type="inferred from homology"/>
<dbReference type="Proteomes" id="UP000321424">
    <property type="component" value="Unassembled WGS sequence"/>
</dbReference>
<keyword evidence="3" id="KW-0378">Hydrolase</keyword>
<comment type="caution">
    <text evidence="6">The sequence shown here is derived from an EMBL/GenBank/DDBJ whole genome shotgun (WGS) entry which is preliminary data.</text>
</comment>
<dbReference type="InterPro" id="IPR000073">
    <property type="entry name" value="AB_hydrolase_1"/>
</dbReference>
<evidence type="ECO:0000259" key="5">
    <source>
        <dbReference type="Pfam" id="PF00561"/>
    </source>
</evidence>
<keyword evidence="2 4" id="KW-0732">Signal</keyword>
<dbReference type="OrthoDB" id="4504474at2"/>
<reference evidence="6 7" key="1">
    <citation type="submission" date="2019-07" db="EMBL/GenBank/DDBJ databases">
        <title>Whole genome shotgun sequence of Nocardia ninae NBRC 108245.</title>
        <authorList>
            <person name="Hosoyama A."/>
            <person name="Uohara A."/>
            <person name="Ohji S."/>
            <person name="Ichikawa N."/>
        </authorList>
    </citation>
    <scope>NUCLEOTIDE SEQUENCE [LARGE SCALE GENOMIC DNA]</scope>
    <source>
        <strain evidence="6 7">NBRC 108245</strain>
    </source>
</reference>
<comment type="similarity">
    <text evidence="1">Belongs to the peptidase S33 family.</text>
</comment>
<dbReference type="InterPro" id="IPR029058">
    <property type="entry name" value="AB_hydrolase_fold"/>
</dbReference>
<dbReference type="Gene3D" id="3.40.50.1820">
    <property type="entry name" value="alpha/beta hydrolase"/>
    <property type="match status" value="1"/>
</dbReference>
<evidence type="ECO:0000256" key="1">
    <source>
        <dbReference type="ARBA" id="ARBA00010088"/>
    </source>
</evidence>
<dbReference type="Pfam" id="PF00561">
    <property type="entry name" value="Abhydrolase_1"/>
    <property type="match status" value="1"/>
</dbReference>
<name>A0A511M925_9NOCA</name>
<dbReference type="PROSITE" id="PS51257">
    <property type="entry name" value="PROKAR_LIPOPROTEIN"/>
    <property type="match status" value="1"/>
</dbReference>
<protein>
    <submittedName>
        <fullName evidence="6">Protease</fullName>
    </submittedName>
</protein>
<dbReference type="AlphaFoldDB" id="A0A511M925"/>
<feature type="signal peptide" evidence="4">
    <location>
        <begin position="1"/>
        <end position="33"/>
    </location>
</feature>
<sequence length="511" mass="53598">MFKPRKGTATSTRVTPLPVLIAALALLATACTADQDPVAPPAPTLDRYYQQTLVWGPCEGYQGGAELGAAGIECARVTVPIDYGRPDGETARIAISRLRATGTKVASLVTNPGGPGAPGLSLPLALSKSPLAERFDVIGMDVRGLGASTPRVTCRSDAEFRTAQRVLGRTDPLAEIDQIEEENEEYANSCARRTGLTLLGHVGTGDVARDLDVVRAALGEHKLTYFGGSYGTRLGSTYAELFPDRVRAMVLDAPVDPTTNIGDPVITAAGFQQAFDAYAADCAKAPDCPLGTDPQKANEVYRSLVNPLIQRPIVTADRRGLDYGAVVTATIASLYHPTSWPSLTQGLAELARGRGDALLGDAGAYEQASSDDVHRAVLCLEEVRVTDRAVAADIDRRSRAAAPAFDDGLPAHTAPLDACAFWPVPPTTQPHVPNASGLPKLVVVAATGDPATPYAGGVTLAKTLGAALITYEGTQHGAAFEGIACVDEPVLKYLIDLTPPADDLRCPAVSR</sequence>
<dbReference type="GO" id="GO:0008233">
    <property type="term" value="F:peptidase activity"/>
    <property type="evidence" value="ECO:0007669"/>
    <property type="project" value="UniProtKB-KW"/>
</dbReference>
<evidence type="ECO:0000256" key="4">
    <source>
        <dbReference type="SAM" id="SignalP"/>
    </source>
</evidence>
<dbReference type="InterPro" id="IPR051601">
    <property type="entry name" value="Serine_prot/Carboxylest_S33"/>
</dbReference>
<evidence type="ECO:0000256" key="3">
    <source>
        <dbReference type="ARBA" id="ARBA00022801"/>
    </source>
</evidence>
<dbReference type="GO" id="GO:0006508">
    <property type="term" value="P:proteolysis"/>
    <property type="evidence" value="ECO:0007669"/>
    <property type="project" value="UniProtKB-KW"/>
</dbReference>
<evidence type="ECO:0000313" key="7">
    <source>
        <dbReference type="Proteomes" id="UP000321424"/>
    </source>
</evidence>
<evidence type="ECO:0000313" key="6">
    <source>
        <dbReference type="EMBL" id="GEM37142.1"/>
    </source>
</evidence>
<gene>
    <name evidence="6" type="ORF">NN4_16610</name>
</gene>
<accession>A0A511M925</accession>
<feature type="domain" description="AB hydrolase-1" evidence="5">
    <location>
        <begin position="109"/>
        <end position="482"/>
    </location>
</feature>